<evidence type="ECO:0000256" key="5">
    <source>
        <dbReference type="PROSITE-ProRule" id="PRU01240"/>
    </source>
</evidence>
<dbReference type="PROSITE" id="PS51892">
    <property type="entry name" value="SUBTILASE"/>
    <property type="match status" value="1"/>
</dbReference>
<dbReference type="Gene3D" id="3.40.50.200">
    <property type="entry name" value="Peptidase S8/S53 domain"/>
    <property type="match status" value="1"/>
</dbReference>
<feature type="domain" description="Peptidase S8/S53" evidence="6">
    <location>
        <begin position="30"/>
        <end position="274"/>
    </location>
</feature>
<dbReference type="PANTHER" id="PTHR43399:SF4">
    <property type="entry name" value="CELL WALL-ASSOCIATED PROTEASE"/>
    <property type="match status" value="1"/>
</dbReference>
<dbReference type="PRINTS" id="PR00723">
    <property type="entry name" value="SUBTILISIN"/>
</dbReference>
<evidence type="ECO:0000256" key="4">
    <source>
        <dbReference type="ARBA" id="ARBA00022825"/>
    </source>
</evidence>
<comment type="caution">
    <text evidence="5">Lacks conserved residue(s) required for the propagation of feature annotation.</text>
</comment>
<dbReference type="GO" id="GO:0006508">
    <property type="term" value="P:proteolysis"/>
    <property type="evidence" value="ECO:0007669"/>
    <property type="project" value="UniProtKB-KW"/>
</dbReference>
<comment type="similarity">
    <text evidence="1 5">Belongs to the peptidase S8 family.</text>
</comment>
<dbReference type="PANTHER" id="PTHR43399">
    <property type="entry name" value="SUBTILISIN-RELATED"/>
    <property type="match status" value="1"/>
</dbReference>
<dbReference type="InterPro" id="IPR036852">
    <property type="entry name" value="Peptidase_S8/S53_dom_sf"/>
</dbReference>
<dbReference type="GO" id="GO:0004252">
    <property type="term" value="F:serine-type endopeptidase activity"/>
    <property type="evidence" value="ECO:0007669"/>
    <property type="project" value="InterPro"/>
</dbReference>
<evidence type="ECO:0000259" key="6">
    <source>
        <dbReference type="Pfam" id="PF00082"/>
    </source>
</evidence>
<evidence type="ECO:0000256" key="2">
    <source>
        <dbReference type="ARBA" id="ARBA00022670"/>
    </source>
</evidence>
<accession>A0A7V1ZIK2</accession>
<name>A0A7V1ZIK2_9BACT</name>
<dbReference type="InterPro" id="IPR015500">
    <property type="entry name" value="Peptidase_S8_subtilisin-rel"/>
</dbReference>
<dbReference type="InterPro" id="IPR023828">
    <property type="entry name" value="Peptidase_S8_Ser-AS"/>
</dbReference>
<evidence type="ECO:0000313" key="7">
    <source>
        <dbReference type="EMBL" id="HEQ88770.1"/>
    </source>
</evidence>
<dbReference type="AlphaFoldDB" id="A0A7V1ZIK2"/>
<sequence length="528" mass="55176">MASHPDLNIAGGVNCTTGGILRPRCKSGGYADRNGHGTHGAGIAAALDNGSGVVGVAPGARLWAVKVLNDKGEGELEIILEGLNKVLQSISNGNPYNIKVVNMSLGGYDDTFWPPGTGTCDDLSPTMLSTFQSLREAGVLVVVAAGNGACTTGVAWPACLSNAMAVGAVYDSSFFSRGPFQTSQCKPFCFDSSVNADDVACYSDSGEKLDVWAPGSVTRVATLSGGFDEVDGTSEAAPYVAGVAALLSQAVPTRTSDQLFAAIRNTGKPVTDKRNNITRNRVDALQALQALQGSGGYPFTYYLTGIARWPGFSPAYWYSDVAIFNPGTSSATVKMTFLSSTTSLQPVEFTLAGKAQAAWKDVLAQAFGFSGEAVGAILVESSQPVKALARTYSQVNVQQQNGSLALGTMGQFIEGIEVGKALTANQVGYLVNLRSDPPFRTNVGFVNVGQEPAQVEVRFFTNNGTLISTVPLAIPAQRRVQQGRALPDGYQAAYAEVRVLTSGGKVIGIASVVDGNSTDPTTIPLWVP</sequence>
<reference evidence="7" key="1">
    <citation type="journal article" date="2020" name="mSystems">
        <title>Genome- and Community-Level Interaction Insights into Carbon Utilization and Element Cycling Functions of Hydrothermarchaeota in Hydrothermal Sediment.</title>
        <authorList>
            <person name="Zhou Z."/>
            <person name="Liu Y."/>
            <person name="Xu W."/>
            <person name="Pan J."/>
            <person name="Luo Z.H."/>
            <person name="Li M."/>
        </authorList>
    </citation>
    <scope>NUCLEOTIDE SEQUENCE [LARGE SCALE GENOMIC DNA]</scope>
    <source>
        <strain evidence="7">SpSt-186</strain>
    </source>
</reference>
<keyword evidence="3" id="KW-0378">Hydrolase</keyword>
<protein>
    <recommendedName>
        <fullName evidence="6">Peptidase S8/S53 domain-containing protein</fullName>
    </recommendedName>
</protein>
<dbReference type="Pfam" id="PF00082">
    <property type="entry name" value="Peptidase_S8"/>
    <property type="match status" value="1"/>
</dbReference>
<dbReference type="PROSITE" id="PS00138">
    <property type="entry name" value="SUBTILASE_SER"/>
    <property type="match status" value="1"/>
</dbReference>
<keyword evidence="2" id="KW-0645">Protease</keyword>
<dbReference type="EMBL" id="DSHW01000386">
    <property type="protein sequence ID" value="HEQ88770.1"/>
    <property type="molecule type" value="Genomic_DNA"/>
</dbReference>
<proteinExistence type="inferred from homology"/>
<evidence type="ECO:0000256" key="1">
    <source>
        <dbReference type="ARBA" id="ARBA00011073"/>
    </source>
</evidence>
<evidence type="ECO:0000256" key="3">
    <source>
        <dbReference type="ARBA" id="ARBA00022801"/>
    </source>
</evidence>
<dbReference type="InterPro" id="IPR000209">
    <property type="entry name" value="Peptidase_S8/S53_dom"/>
</dbReference>
<keyword evidence="4" id="KW-0720">Serine protease</keyword>
<dbReference type="InterPro" id="IPR051048">
    <property type="entry name" value="Peptidase_S8/S53_subtilisin"/>
</dbReference>
<gene>
    <name evidence="7" type="ORF">ENP06_05085</name>
</gene>
<dbReference type="SUPFAM" id="SSF52743">
    <property type="entry name" value="Subtilisin-like"/>
    <property type="match status" value="1"/>
</dbReference>
<comment type="caution">
    <text evidence="7">The sequence shown here is derived from an EMBL/GenBank/DDBJ whole genome shotgun (WGS) entry which is preliminary data.</text>
</comment>
<organism evidence="7">
    <name type="scientific">Thermoanaerobaculum aquaticum</name>
    <dbReference type="NCBI Taxonomy" id="1312852"/>
    <lineage>
        <taxon>Bacteria</taxon>
        <taxon>Pseudomonadati</taxon>
        <taxon>Acidobacteriota</taxon>
        <taxon>Thermoanaerobaculia</taxon>
        <taxon>Thermoanaerobaculales</taxon>
        <taxon>Thermoanaerobaculaceae</taxon>
        <taxon>Thermoanaerobaculum</taxon>
    </lineage>
</organism>